<name>A0ABW5LMS0_9FLAO</name>
<feature type="signal peptide" evidence="1">
    <location>
        <begin position="1"/>
        <end position="21"/>
    </location>
</feature>
<dbReference type="Proteomes" id="UP001597508">
    <property type="component" value="Unassembled WGS sequence"/>
</dbReference>
<accession>A0ABW5LMS0</accession>
<dbReference type="InterPro" id="IPR024311">
    <property type="entry name" value="Lipocalin-like"/>
</dbReference>
<feature type="domain" description="Lipocalin-like" evidence="2">
    <location>
        <begin position="28"/>
        <end position="114"/>
    </location>
</feature>
<reference evidence="4" key="1">
    <citation type="journal article" date="2019" name="Int. J. Syst. Evol. Microbiol.">
        <title>The Global Catalogue of Microorganisms (GCM) 10K type strain sequencing project: providing services to taxonomists for standard genome sequencing and annotation.</title>
        <authorList>
            <consortium name="The Broad Institute Genomics Platform"/>
            <consortium name="The Broad Institute Genome Sequencing Center for Infectious Disease"/>
            <person name="Wu L."/>
            <person name="Ma J."/>
        </authorList>
    </citation>
    <scope>NUCLEOTIDE SEQUENCE [LARGE SCALE GENOMIC DNA]</scope>
    <source>
        <strain evidence="4">KCTC 52127</strain>
    </source>
</reference>
<evidence type="ECO:0000256" key="1">
    <source>
        <dbReference type="SAM" id="SignalP"/>
    </source>
</evidence>
<dbReference type="EMBL" id="JBHULH010000001">
    <property type="protein sequence ID" value="MFD2566153.1"/>
    <property type="molecule type" value="Genomic_DNA"/>
</dbReference>
<gene>
    <name evidence="3" type="ORF">ACFSRZ_02140</name>
</gene>
<keyword evidence="4" id="KW-1185">Reference proteome</keyword>
<organism evidence="3 4">
    <name type="scientific">Pseudotenacibaculum haliotis</name>
    <dbReference type="NCBI Taxonomy" id="1862138"/>
    <lineage>
        <taxon>Bacteria</taxon>
        <taxon>Pseudomonadati</taxon>
        <taxon>Bacteroidota</taxon>
        <taxon>Flavobacteriia</taxon>
        <taxon>Flavobacteriales</taxon>
        <taxon>Flavobacteriaceae</taxon>
        <taxon>Pseudotenacibaculum</taxon>
    </lineage>
</organism>
<dbReference type="PROSITE" id="PS51257">
    <property type="entry name" value="PROKAR_LIPOPROTEIN"/>
    <property type="match status" value="1"/>
</dbReference>
<evidence type="ECO:0000313" key="3">
    <source>
        <dbReference type="EMBL" id="MFD2566153.1"/>
    </source>
</evidence>
<sequence length="125" mass="13846">MKKIFLSLVLCLSLFSCSSNDDDNPDLIVGTWNLFSLNGTTASDCEKRSFVTFLANNTAAGENYNTDVNNNCVRIGVDETVQWVNSGNNTYTIGSNSNPLIWNVVFSDNNNTFTITNQGVVYKRQ</sequence>
<comment type="caution">
    <text evidence="3">The sequence shown here is derived from an EMBL/GenBank/DDBJ whole genome shotgun (WGS) entry which is preliminary data.</text>
</comment>
<protein>
    <submittedName>
        <fullName evidence="3">Lipocalin family protein</fullName>
    </submittedName>
</protein>
<dbReference type="Pfam" id="PF13648">
    <property type="entry name" value="Lipocalin_4"/>
    <property type="match status" value="1"/>
</dbReference>
<dbReference type="RefSeq" id="WP_379664873.1">
    <property type="nucleotide sequence ID" value="NZ_JBHULH010000001.1"/>
</dbReference>
<feature type="chain" id="PRO_5045890851" evidence="1">
    <location>
        <begin position="22"/>
        <end position="125"/>
    </location>
</feature>
<evidence type="ECO:0000313" key="4">
    <source>
        <dbReference type="Proteomes" id="UP001597508"/>
    </source>
</evidence>
<evidence type="ECO:0000259" key="2">
    <source>
        <dbReference type="Pfam" id="PF13648"/>
    </source>
</evidence>
<keyword evidence="1" id="KW-0732">Signal</keyword>
<proteinExistence type="predicted"/>